<keyword evidence="2" id="KW-1185">Reference proteome</keyword>
<dbReference type="EnsemblMetazoa" id="ENSAATROPT000809">
    <property type="protein sequence ID" value="ENSAATROPP000768"/>
    <property type="gene ID" value="ENSAATROPG000657"/>
</dbReference>
<evidence type="ECO:0000313" key="1">
    <source>
        <dbReference type="EnsemblMetazoa" id="ENSAATROPP000768"/>
    </source>
</evidence>
<sequence length="659" mass="71669">RESGHASRSTAGTLVQLPLDRIVALVQHQRLVAVGDLVLQLVVLHGCLHVEAVRLERVLGGDRLLLLLVLGAVLLRLVHHALDVLLAQAALVVGDGDLVLLVGRLLERGHVQDTVGVDVERHLDLGHATRRRRDAAQLELSEQVVVLGHGPLTLEHLDQHAGLVVRVGGEGLRLLRRDGGVALDQHRHNTAGRLDTERQRGHVEQQQILHLLRLVAVQDGGLDGGTVCDGLVRVDRLVQLLAVEEVLQQLLHLRDTGRSTDQHDVVDAGLVHLGVAQRLLYRLHRRAEEIGVQLLETGARDRGVVVGTLEQRVDLDAGLRRRRQRALCTLACRAQSAQGSLVGGQVLLVFALELLSEVVHQTVVEVLTAEMGVSGGRLHLEDAVVNREDRHVEGAAAQIEDEHVALAGRLLVQTVRDGGRGRLVDDTQNVQPGDGSGVLGRLALRVIEVGWHGNDGVGHRLAQVGLGGFLHLGQHHRADLLREERLRLALVFDLDLGLALDGLNLERPVLHVSLDGRVVELASDQALGVEDCVGRVHRHLVLGGIADQTLRIGEGHIGRRRTVALVVGNNFYLAVLEHSNAAVGRSQINTDCWCFSSGHLRTPNKIVANGLVLNPSCVEFSSFRPSCTSIDVRAYINQMTIPRSASEIIMIVVHTQKKT</sequence>
<protein>
    <submittedName>
        <fullName evidence="1">Uncharacterized protein</fullName>
    </submittedName>
</protein>
<proteinExistence type="predicted"/>
<dbReference type="InterPro" id="IPR019651">
    <property type="entry name" value="Glutamate_DH_NAD-spec"/>
</dbReference>
<reference evidence="1" key="1">
    <citation type="submission" date="2024-04" db="UniProtKB">
        <authorList>
            <consortium name="EnsemblMetazoa"/>
        </authorList>
    </citation>
    <scope>IDENTIFICATION</scope>
    <source>
        <strain evidence="1">EBRO</strain>
    </source>
</reference>
<organism evidence="1 2">
    <name type="scientific">Anopheles atroparvus</name>
    <name type="common">European mosquito</name>
    <dbReference type="NCBI Taxonomy" id="41427"/>
    <lineage>
        <taxon>Eukaryota</taxon>
        <taxon>Metazoa</taxon>
        <taxon>Ecdysozoa</taxon>
        <taxon>Arthropoda</taxon>
        <taxon>Hexapoda</taxon>
        <taxon>Insecta</taxon>
        <taxon>Pterygota</taxon>
        <taxon>Neoptera</taxon>
        <taxon>Endopterygota</taxon>
        <taxon>Diptera</taxon>
        <taxon>Nematocera</taxon>
        <taxon>Culicoidea</taxon>
        <taxon>Culicidae</taxon>
        <taxon>Anophelinae</taxon>
        <taxon>Anopheles</taxon>
    </lineage>
</organism>
<dbReference type="Pfam" id="PF10712">
    <property type="entry name" value="NAD-GH"/>
    <property type="match status" value="1"/>
</dbReference>
<dbReference type="AlphaFoldDB" id="A0AAG5CQB1"/>
<accession>A0AAG5CQB1</accession>
<evidence type="ECO:0000313" key="2">
    <source>
        <dbReference type="Proteomes" id="UP000075880"/>
    </source>
</evidence>
<name>A0AAG5CQB1_ANOAO</name>
<dbReference type="Proteomes" id="UP000075880">
    <property type="component" value="Unassembled WGS sequence"/>
</dbReference>